<reference evidence="1 2" key="1">
    <citation type="submission" date="2017-05" db="EMBL/GenBank/DDBJ databases">
        <title>The Genome Sequence of Enterococcus faecium 2D5_DIV0622.</title>
        <authorList>
            <consortium name="The Broad Institute Genomics Platform"/>
            <consortium name="The Broad Institute Genomic Center for Infectious Diseases"/>
            <person name="Earl A."/>
            <person name="Manson A."/>
            <person name="Schwartman J."/>
            <person name="Gilmore M."/>
            <person name="Abouelleil A."/>
            <person name="Cao P."/>
            <person name="Chapman S."/>
            <person name="Cusick C."/>
            <person name="Shea T."/>
            <person name="Young S."/>
            <person name="Neafsey D."/>
            <person name="Nusbaum C."/>
            <person name="Birren B."/>
        </authorList>
    </citation>
    <scope>NUCLEOTIDE SEQUENCE [LARGE SCALE GENOMIC DNA]</scope>
    <source>
        <strain evidence="1 2">2D5_DIV0622</strain>
    </source>
</reference>
<sequence>MVILTPYQMASEFHRIFDDRAPKQSTAFNLQEAIFRQGFKIEEIIELLYATSRDEQMFEQSVAAMHQAIEKSREKLLAKGEPINESDEEILVNQVDALVDLLYFVYGSFVLLGVDPDPMLKIVHQANMGKLFPDGQPHYDEITHKVLKPKDWAEKYAPEGKIREELEKQKHH</sequence>
<gene>
    <name evidence="1" type="ORF">A5869_001842</name>
</gene>
<dbReference type="Pfam" id="PF01503">
    <property type="entry name" value="PRA-PH"/>
    <property type="match status" value="1"/>
</dbReference>
<protein>
    <recommendedName>
        <fullName evidence="3">HAD family hydrolase</fullName>
    </recommendedName>
</protein>
<dbReference type="InterPro" id="IPR021130">
    <property type="entry name" value="PRib-ATP_PPHydrolase-like"/>
</dbReference>
<dbReference type="InterPro" id="IPR023292">
    <property type="entry name" value="NTP_PyroPHydrolase-like_dom_sf"/>
</dbReference>
<proteinExistence type="predicted"/>
<accession>A0A200HPN2</accession>
<evidence type="ECO:0000313" key="1">
    <source>
        <dbReference type="EMBL" id="OUZ14743.1"/>
    </source>
</evidence>
<comment type="caution">
    <text evidence="1">The sequence shown here is derived from an EMBL/GenBank/DDBJ whole genome shotgun (WGS) entry which is preliminary data.</text>
</comment>
<dbReference type="Gene3D" id="1.10.3420.10">
    <property type="entry name" value="putative ntp pyrophosphohydrolase like domain"/>
    <property type="match status" value="1"/>
</dbReference>
<evidence type="ECO:0008006" key="3">
    <source>
        <dbReference type="Google" id="ProtNLM"/>
    </source>
</evidence>
<dbReference type="EMBL" id="NIBL01000003">
    <property type="protein sequence ID" value="OUZ14743.1"/>
    <property type="molecule type" value="Genomic_DNA"/>
</dbReference>
<dbReference type="Proteomes" id="UP000196503">
    <property type="component" value="Unassembled WGS sequence"/>
</dbReference>
<organism evidence="1 2">
    <name type="scientific">Enterococcus cecorum</name>
    <dbReference type="NCBI Taxonomy" id="44008"/>
    <lineage>
        <taxon>Bacteria</taxon>
        <taxon>Bacillati</taxon>
        <taxon>Bacillota</taxon>
        <taxon>Bacilli</taxon>
        <taxon>Lactobacillales</taxon>
        <taxon>Enterococcaceae</taxon>
        <taxon>Enterococcus</taxon>
    </lineage>
</organism>
<dbReference type="AlphaFoldDB" id="A0A200HPN2"/>
<name>A0A200HPN2_9ENTE</name>
<evidence type="ECO:0000313" key="2">
    <source>
        <dbReference type="Proteomes" id="UP000196503"/>
    </source>
</evidence>